<feature type="transmembrane region" description="Helical" evidence="1">
    <location>
        <begin position="35"/>
        <end position="58"/>
    </location>
</feature>
<protein>
    <recommendedName>
        <fullName evidence="4">Invasion protein</fullName>
    </recommendedName>
</protein>
<dbReference type="Proteomes" id="UP000315648">
    <property type="component" value="Unassembled WGS sequence"/>
</dbReference>
<evidence type="ECO:0000313" key="2">
    <source>
        <dbReference type="EMBL" id="TSJ78389.1"/>
    </source>
</evidence>
<feature type="transmembrane region" description="Helical" evidence="1">
    <location>
        <begin position="6"/>
        <end position="26"/>
    </location>
</feature>
<gene>
    <name evidence="2" type="ORF">FPL22_03545</name>
</gene>
<keyword evidence="1" id="KW-1133">Transmembrane helix</keyword>
<keyword evidence="1" id="KW-0812">Transmembrane</keyword>
<dbReference type="OrthoDB" id="196781at2"/>
<evidence type="ECO:0000256" key="1">
    <source>
        <dbReference type="SAM" id="Phobius"/>
    </source>
</evidence>
<dbReference type="AlphaFoldDB" id="A0A556QP37"/>
<keyword evidence="3" id="KW-1185">Reference proteome</keyword>
<accession>A0A556QP37</accession>
<name>A0A556QP37_9BACT</name>
<sequence length="114" mass="12426">MSPTIYHIIHLVSLFVLFGFTFYAFAAPAETRKKVLMITGIASLLVLVSGFGLVSKIYGNKFELWMIVKLVAWLALSALTGFGYRRRGAAGTLSVVALVLVALAVTMVYLKPTL</sequence>
<keyword evidence="1" id="KW-0472">Membrane</keyword>
<evidence type="ECO:0008006" key="4">
    <source>
        <dbReference type="Google" id="ProtNLM"/>
    </source>
</evidence>
<feature type="transmembrane region" description="Helical" evidence="1">
    <location>
        <begin position="91"/>
        <end position="110"/>
    </location>
</feature>
<organism evidence="2 3">
    <name type="scientific">Rariglobus hedericola</name>
    <dbReference type="NCBI Taxonomy" id="2597822"/>
    <lineage>
        <taxon>Bacteria</taxon>
        <taxon>Pseudomonadati</taxon>
        <taxon>Verrucomicrobiota</taxon>
        <taxon>Opitutia</taxon>
        <taxon>Opitutales</taxon>
        <taxon>Opitutaceae</taxon>
        <taxon>Rariglobus</taxon>
    </lineage>
</organism>
<reference evidence="2 3" key="1">
    <citation type="submission" date="2019-07" db="EMBL/GenBank/DDBJ databases">
        <title>Description of 53C-WASEF.</title>
        <authorList>
            <person name="Pitt A."/>
            <person name="Hahn M.W."/>
        </authorList>
    </citation>
    <scope>NUCLEOTIDE SEQUENCE [LARGE SCALE GENOMIC DNA]</scope>
    <source>
        <strain evidence="2 3">53C-WASEF</strain>
    </source>
</reference>
<feature type="transmembrane region" description="Helical" evidence="1">
    <location>
        <begin position="64"/>
        <end position="84"/>
    </location>
</feature>
<dbReference type="RefSeq" id="WP_144228730.1">
    <property type="nucleotide sequence ID" value="NZ_CBCRVV010000003.1"/>
</dbReference>
<comment type="caution">
    <text evidence="2">The sequence shown here is derived from an EMBL/GenBank/DDBJ whole genome shotgun (WGS) entry which is preliminary data.</text>
</comment>
<evidence type="ECO:0000313" key="3">
    <source>
        <dbReference type="Proteomes" id="UP000315648"/>
    </source>
</evidence>
<dbReference type="EMBL" id="VMBG01000001">
    <property type="protein sequence ID" value="TSJ78389.1"/>
    <property type="molecule type" value="Genomic_DNA"/>
</dbReference>
<proteinExistence type="predicted"/>